<dbReference type="InterPro" id="IPR044993">
    <property type="entry name" value="BXL"/>
</dbReference>
<dbReference type="GeneID" id="14921593"/>
<proteinExistence type="predicted"/>
<dbReference type="AlphaFoldDB" id="L8H7L5"/>
<dbReference type="InterPro" id="IPR036962">
    <property type="entry name" value="Glyco_hydro_3_N_sf"/>
</dbReference>
<organism evidence="5 6">
    <name type="scientific">Acanthamoeba castellanii (strain ATCC 30010 / Neff)</name>
    <dbReference type="NCBI Taxonomy" id="1257118"/>
    <lineage>
        <taxon>Eukaryota</taxon>
        <taxon>Amoebozoa</taxon>
        <taxon>Discosea</taxon>
        <taxon>Longamoebia</taxon>
        <taxon>Centramoebida</taxon>
        <taxon>Acanthamoebidae</taxon>
        <taxon>Acanthamoeba</taxon>
    </lineage>
</organism>
<dbReference type="GO" id="GO:0045493">
    <property type="term" value="P:xylan catabolic process"/>
    <property type="evidence" value="ECO:0007669"/>
    <property type="project" value="InterPro"/>
</dbReference>
<evidence type="ECO:0000313" key="5">
    <source>
        <dbReference type="EMBL" id="ELR20723.1"/>
    </source>
</evidence>
<evidence type="ECO:0000256" key="2">
    <source>
        <dbReference type="ARBA" id="ARBA00022801"/>
    </source>
</evidence>
<dbReference type="InterPro" id="IPR017853">
    <property type="entry name" value="GH"/>
</dbReference>
<dbReference type="GO" id="GO:0031222">
    <property type="term" value="P:arabinan catabolic process"/>
    <property type="evidence" value="ECO:0007669"/>
    <property type="project" value="TreeGrafter"/>
</dbReference>
<dbReference type="EMBL" id="KB007909">
    <property type="protein sequence ID" value="ELR20723.1"/>
    <property type="molecule type" value="Genomic_DNA"/>
</dbReference>
<dbReference type="OrthoDB" id="47059at2759"/>
<dbReference type="Gene3D" id="2.60.40.10">
    <property type="entry name" value="Immunoglobulins"/>
    <property type="match status" value="1"/>
</dbReference>
<accession>L8H7L5</accession>
<dbReference type="Proteomes" id="UP000011083">
    <property type="component" value="Unassembled WGS sequence"/>
</dbReference>
<dbReference type="Pfam" id="PF14310">
    <property type="entry name" value="Fn3-like"/>
    <property type="match status" value="1"/>
</dbReference>
<dbReference type="InterPro" id="IPR002772">
    <property type="entry name" value="Glyco_hydro_3_C"/>
</dbReference>
<dbReference type="InterPro" id="IPR036881">
    <property type="entry name" value="Glyco_hydro_3_C_sf"/>
</dbReference>
<dbReference type="InterPro" id="IPR026891">
    <property type="entry name" value="Fn3-like"/>
</dbReference>
<dbReference type="PANTHER" id="PTHR42721">
    <property type="entry name" value="SUGAR HYDROLASE-RELATED"/>
    <property type="match status" value="1"/>
</dbReference>
<dbReference type="VEuPathDB" id="AmoebaDB:ACA1_054690"/>
<dbReference type="GO" id="GO:0009044">
    <property type="term" value="F:xylan 1,4-beta-xylosidase activity"/>
    <property type="evidence" value="ECO:0007669"/>
    <property type="project" value="InterPro"/>
</dbReference>
<keyword evidence="1" id="KW-0732">Signal</keyword>
<evidence type="ECO:0000256" key="3">
    <source>
        <dbReference type="ARBA" id="ARBA00023295"/>
    </source>
</evidence>
<dbReference type="STRING" id="1257118.L8H7L5"/>
<dbReference type="FunFam" id="3.40.50.1700:FF:000009">
    <property type="entry name" value="Periplasmic beta-glucosidase"/>
    <property type="match status" value="1"/>
</dbReference>
<dbReference type="RefSeq" id="XP_004344126.1">
    <property type="nucleotide sequence ID" value="XM_004344076.1"/>
</dbReference>
<evidence type="ECO:0000313" key="6">
    <source>
        <dbReference type="Proteomes" id="UP000011083"/>
    </source>
</evidence>
<dbReference type="Gene3D" id="3.40.50.1700">
    <property type="entry name" value="Glycoside hydrolase family 3 C-terminal domain"/>
    <property type="match status" value="1"/>
</dbReference>
<gene>
    <name evidence="5" type="ORF">ACA1_054690</name>
</gene>
<dbReference type="Gene3D" id="3.20.20.300">
    <property type="entry name" value="Glycoside hydrolase, family 3, N-terminal domain"/>
    <property type="match status" value="1"/>
</dbReference>
<reference evidence="5 6" key="1">
    <citation type="journal article" date="2013" name="Genome Biol.">
        <title>Genome of Acanthamoeba castellanii highlights extensive lateral gene transfer and early evolution of tyrosine kinase signaling.</title>
        <authorList>
            <person name="Clarke M."/>
            <person name="Lohan A.J."/>
            <person name="Liu B."/>
            <person name="Lagkouvardos I."/>
            <person name="Roy S."/>
            <person name="Zafar N."/>
            <person name="Bertelli C."/>
            <person name="Schilde C."/>
            <person name="Kianianmomeni A."/>
            <person name="Burglin T.R."/>
            <person name="Frech C."/>
            <person name="Turcotte B."/>
            <person name="Kopec K.O."/>
            <person name="Synnott J.M."/>
            <person name="Choo C."/>
            <person name="Paponov I."/>
            <person name="Finkler A."/>
            <person name="Soon Heng Tan C."/>
            <person name="Hutchins A.P."/>
            <person name="Weinmeier T."/>
            <person name="Rattei T."/>
            <person name="Chu J.S."/>
            <person name="Gimenez G."/>
            <person name="Irimia M."/>
            <person name="Rigden D.J."/>
            <person name="Fitzpatrick D.A."/>
            <person name="Lorenzo-Morales J."/>
            <person name="Bateman A."/>
            <person name="Chiu C.H."/>
            <person name="Tang P."/>
            <person name="Hegemann P."/>
            <person name="Fromm H."/>
            <person name="Raoult D."/>
            <person name="Greub G."/>
            <person name="Miranda-Saavedra D."/>
            <person name="Chen N."/>
            <person name="Nash P."/>
            <person name="Ginger M.L."/>
            <person name="Horn M."/>
            <person name="Schaap P."/>
            <person name="Caler L."/>
            <person name="Loftus B."/>
        </authorList>
    </citation>
    <scope>NUCLEOTIDE SEQUENCE [LARGE SCALE GENOMIC DNA]</scope>
    <source>
        <strain evidence="5 6">Neff</strain>
    </source>
</reference>
<dbReference type="Pfam" id="PF00933">
    <property type="entry name" value="Glyco_hydro_3"/>
    <property type="match status" value="1"/>
</dbReference>
<protein>
    <submittedName>
        <fullName evidence="5">Betaxylosidase</fullName>
    </submittedName>
</protein>
<keyword evidence="2" id="KW-0378">Hydrolase</keyword>
<dbReference type="SUPFAM" id="SSF52279">
    <property type="entry name" value="Beta-D-glucan exohydrolase, C-terminal domain"/>
    <property type="match status" value="1"/>
</dbReference>
<dbReference type="OMA" id="WGFKGHV"/>
<evidence type="ECO:0000259" key="4">
    <source>
        <dbReference type="SMART" id="SM01217"/>
    </source>
</evidence>
<dbReference type="GO" id="GO:0046556">
    <property type="term" value="F:alpha-L-arabinofuranosidase activity"/>
    <property type="evidence" value="ECO:0007669"/>
    <property type="project" value="TreeGrafter"/>
</dbReference>
<dbReference type="InterPro" id="IPR013783">
    <property type="entry name" value="Ig-like_fold"/>
</dbReference>
<dbReference type="PANTHER" id="PTHR42721:SF41">
    <property type="entry name" value="GLYCOSIDE HYDROLASE FAMILY 3 C-TERMINAL DOMAIN-CONTAINING PROTEIN"/>
    <property type="match status" value="1"/>
</dbReference>
<dbReference type="InterPro" id="IPR001764">
    <property type="entry name" value="Glyco_hydro_3_N"/>
</dbReference>
<sequence>MATPLQDAPLKDLPFCNTSLTAGQRTDDLVSRLTLDQLIGQMGHQAPAVPSLGIPAYNWWTECLHGVLTKCGTNCPTSFPAPCALGAAFNMKLIHKMARAISNEARALNNEGIGGLDFWAPNIKYSTQPTNKTRQESQLRNAMVCISINRDPRWGRNMEVPGEDPFMTAQYVAHFMRGLQEGEDSRYPQVVGTCKHFAAYSLEAWKDYDRFMFDAIVSDYDFVETYLPAFKGCIVEGRARSIMCSYNSVNGVPSCANDFLLRTILRDSWSFDGYVVSDCDAVDTIYNNHHFTKTPEGACAVALHAGTDLNCGDFYQKHLGKAHSEGRVTEDEVRLAVKRLFRQRMELGMWDPPAEQPYKQYPPSVVGSREHSDLALQAARESMVLLQNRRGVLPLRKSVRRVAVIGPNANATETMLGNYYGSRCHDGTYDCIVSPYLAIKAKLPQALVTYNLGCDVDSTNTTGIPEAVKAAQAADVAIVVLGLNTSVESEGKDRVAITLPGMQDHLIKSIVATNTPTVVVMMHGGAVAIEWIKDQVDGIVDAFYPGENGGQAIADVLFGDYNPGDNKTDGTTLLGRLPVTVLPANYVDMVPLTNMSMRASGNNPGRTYRYYTGPAPLWEFGFGLSYTTFKTEWLSTPQPSALKSYARDEAVSFRVRVTNVGPVAGDEVVLAFVTRDNADRGPLKQLFAFERVHLNPGESKEIFFNTGPDTLAVATDGAMEKVVHPGIYQGKLVHPIEVVGPAFAFPAV</sequence>
<evidence type="ECO:0000256" key="1">
    <source>
        <dbReference type="ARBA" id="ARBA00022729"/>
    </source>
</evidence>
<keyword evidence="3" id="KW-0326">Glycosidase</keyword>
<feature type="domain" description="Fibronectin type III-like" evidence="4">
    <location>
        <begin position="667"/>
        <end position="733"/>
    </location>
</feature>
<name>L8H7L5_ACACF</name>
<dbReference type="Pfam" id="PF01915">
    <property type="entry name" value="Glyco_hydro_3_C"/>
    <property type="match status" value="1"/>
</dbReference>
<dbReference type="KEGG" id="acan:ACA1_054690"/>
<keyword evidence="6" id="KW-1185">Reference proteome</keyword>
<dbReference type="SUPFAM" id="SSF51445">
    <property type="entry name" value="(Trans)glycosidases"/>
    <property type="match status" value="1"/>
</dbReference>
<dbReference type="SMART" id="SM01217">
    <property type="entry name" value="Fn3_like"/>
    <property type="match status" value="1"/>
</dbReference>
<dbReference type="PRINTS" id="PR00133">
    <property type="entry name" value="GLHYDRLASE3"/>
</dbReference>